<dbReference type="Pfam" id="PF18885">
    <property type="entry name" value="DUF5648"/>
    <property type="match status" value="1"/>
</dbReference>
<keyword evidence="4" id="KW-1185">Reference proteome</keyword>
<reference evidence="3" key="2">
    <citation type="submission" date="2023-06" db="EMBL/GenBank/DDBJ databases">
        <authorList>
            <person name="Zeman M."/>
            <person name="Kubasova T."/>
            <person name="Jahodarova E."/>
            <person name="Nykrynova M."/>
            <person name="Rychlik I."/>
        </authorList>
    </citation>
    <scope>NUCLEOTIDE SEQUENCE</scope>
    <source>
        <strain evidence="3">153_Feed</strain>
    </source>
</reference>
<feature type="signal peptide" evidence="1">
    <location>
        <begin position="1"/>
        <end position="30"/>
    </location>
</feature>
<comment type="caution">
    <text evidence="3">The sequence shown here is derived from an EMBL/GenBank/DDBJ whole genome shotgun (WGS) entry which is preliminary data.</text>
</comment>
<gene>
    <name evidence="3" type="ORF">QUW25_09725</name>
</gene>
<evidence type="ECO:0000313" key="4">
    <source>
        <dbReference type="Proteomes" id="UP001529256"/>
    </source>
</evidence>
<dbReference type="Proteomes" id="UP001529256">
    <property type="component" value="Unassembled WGS sequence"/>
</dbReference>
<evidence type="ECO:0000259" key="2">
    <source>
        <dbReference type="Pfam" id="PF18885"/>
    </source>
</evidence>
<proteinExistence type="predicted"/>
<dbReference type="RefSeq" id="WP_289512018.1">
    <property type="nucleotide sequence ID" value="NZ_JAUDEA010000026.1"/>
</dbReference>
<keyword evidence="1" id="KW-0732">Signal</keyword>
<feature type="chain" id="PRO_5046786395" description="DUF5648 domain-containing protein" evidence="1">
    <location>
        <begin position="31"/>
        <end position="428"/>
    </location>
</feature>
<evidence type="ECO:0000313" key="3">
    <source>
        <dbReference type="EMBL" id="MDM8271943.1"/>
    </source>
</evidence>
<dbReference type="SUPFAM" id="SSF89260">
    <property type="entry name" value="Collagen-binding domain"/>
    <property type="match status" value="1"/>
</dbReference>
<dbReference type="EMBL" id="JAUDEA010000026">
    <property type="protein sequence ID" value="MDM8271943.1"/>
    <property type="molecule type" value="Genomic_DNA"/>
</dbReference>
<protein>
    <recommendedName>
        <fullName evidence="2">DUF5648 domain-containing protein</fullName>
    </recommendedName>
</protein>
<dbReference type="Gene3D" id="2.60.120.380">
    <property type="match status" value="2"/>
</dbReference>
<feature type="domain" description="DUF5648" evidence="2">
    <location>
        <begin position="289"/>
        <end position="421"/>
    </location>
</feature>
<accession>A0ABT7V5R3</accession>
<dbReference type="InterPro" id="IPR043708">
    <property type="entry name" value="DUF5648"/>
</dbReference>
<sequence>MRNYRTQSGGLLALAFAVALSLGIAAPAQAVPGSANDDIGDAQELKVGVEDTGHTGVGWWDHDWYSFDLDEPGYVTLQFGSKVDDHYSLFVELFDSVRGADEHDYLYHEQFNALEKTNTSCKVGLPAGTYYLHVENVCDLDKYDYNTYSVKVNFTPAPNWETEINGELDVADPIKVGETINACTQSFPSTWSEYDYFTFEVDPQGGTYQVTFESSRSAKASWDLELLDENGDVVKQGDIFGQRYDFDGKATAHTTDAVRLDGGTYFVRIKGNQAAVGVDYKLTVSKTQTMYRLYNKYTGEHLYTASTTELKSLVALGWTDEGIGWTAPTYGDPVYRLYNPYAPGGDHHYTMSSDEYEKLKGLGWKGEGVAWHTAPSDGGVPLYRQFNPYVQSCTHNYTASKDENDALVELGWVAEGTAWYGVQIAETR</sequence>
<organism evidence="3 4">
    <name type="scientific">Thermophilibacter provencensis</name>
    <dbReference type="NCBI Taxonomy" id="1852386"/>
    <lineage>
        <taxon>Bacteria</taxon>
        <taxon>Bacillati</taxon>
        <taxon>Actinomycetota</taxon>
        <taxon>Coriobacteriia</taxon>
        <taxon>Coriobacteriales</taxon>
        <taxon>Atopobiaceae</taxon>
        <taxon>Thermophilibacter</taxon>
    </lineage>
</organism>
<evidence type="ECO:0000256" key="1">
    <source>
        <dbReference type="SAM" id="SignalP"/>
    </source>
</evidence>
<reference evidence="3" key="1">
    <citation type="submission" date="2023-06" db="EMBL/GenBank/DDBJ databases">
        <title>Identification and characterization of horizontal gene transfer across gut microbiota members of farm animals based on homology search.</title>
        <authorList>
            <person name="Schwarzerova J."/>
            <person name="Nykrynova M."/>
            <person name="Jureckova K."/>
            <person name="Cejkova D."/>
            <person name="Rychlik I."/>
        </authorList>
    </citation>
    <scope>NUCLEOTIDE SEQUENCE</scope>
    <source>
        <strain evidence="3">153_Feed</strain>
    </source>
</reference>
<name>A0ABT7V5R3_9ACTN</name>